<evidence type="ECO:0000313" key="5">
    <source>
        <dbReference type="RefSeq" id="XP_024885773.1"/>
    </source>
</evidence>
<dbReference type="PANTHER" id="PTHR45985">
    <property type="match status" value="1"/>
</dbReference>
<feature type="signal peptide" evidence="2">
    <location>
        <begin position="1"/>
        <end position="19"/>
    </location>
</feature>
<organism evidence="4 5">
    <name type="scientific">Temnothorax curvispinosus</name>
    <dbReference type="NCBI Taxonomy" id="300111"/>
    <lineage>
        <taxon>Eukaryota</taxon>
        <taxon>Metazoa</taxon>
        <taxon>Ecdysozoa</taxon>
        <taxon>Arthropoda</taxon>
        <taxon>Hexapoda</taxon>
        <taxon>Insecta</taxon>
        <taxon>Pterygota</taxon>
        <taxon>Neoptera</taxon>
        <taxon>Endopterygota</taxon>
        <taxon>Hymenoptera</taxon>
        <taxon>Apocrita</taxon>
        <taxon>Aculeata</taxon>
        <taxon>Formicoidea</taxon>
        <taxon>Formicidae</taxon>
        <taxon>Myrmicinae</taxon>
        <taxon>Temnothorax</taxon>
    </lineage>
</organism>
<keyword evidence="2" id="KW-0732">Signal</keyword>
<feature type="compositionally biased region" description="Polar residues" evidence="1">
    <location>
        <begin position="146"/>
        <end position="161"/>
    </location>
</feature>
<dbReference type="CTD" id="33158"/>
<dbReference type="Proteomes" id="UP000504618">
    <property type="component" value="Unplaced"/>
</dbReference>
<dbReference type="PROSITE" id="PS50940">
    <property type="entry name" value="CHIT_BIND_II"/>
    <property type="match status" value="1"/>
</dbReference>
<dbReference type="InterPro" id="IPR052740">
    <property type="entry name" value="CE4"/>
</dbReference>
<name>A0A6J1QV71_9HYME</name>
<feature type="region of interest" description="Disordered" evidence="1">
    <location>
        <begin position="222"/>
        <end position="241"/>
    </location>
</feature>
<dbReference type="Gene3D" id="3.20.20.370">
    <property type="entry name" value="Glycoside hydrolase/deacetylase"/>
    <property type="match status" value="1"/>
</dbReference>
<dbReference type="GO" id="GO:0016810">
    <property type="term" value="F:hydrolase activity, acting on carbon-nitrogen (but not peptide) bonds"/>
    <property type="evidence" value="ECO:0007669"/>
    <property type="project" value="InterPro"/>
</dbReference>
<protein>
    <submittedName>
        <fullName evidence="5">Uncharacterized protein LOC112463557 isoform X1</fullName>
    </submittedName>
</protein>
<feature type="region of interest" description="Disordered" evidence="1">
    <location>
        <begin position="113"/>
        <end position="211"/>
    </location>
</feature>
<dbReference type="GO" id="GO:0008061">
    <property type="term" value="F:chitin binding"/>
    <property type="evidence" value="ECO:0007669"/>
    <property type="project" value="InterPro"/>
</dbReference>
<dbReference type="GeneID" id="112463557"/>
<dbReference type="GO" id="GO:0005975">
    <property type="term" value="P:carbohydrate metabolic process"/>
    <property type="evidence" value="ECO:0007669"/>
    <property type="project" value="InterPro"/>
</dbReference>
<proteinExistence type="predicted"/>
<keyword evidence="4" id="KW-1185">Reference proteome</keyword>
<evidence type="ECO:0000256" key="1">
    <source>
        <dbReference type="SAM" id="MobiDB-lite"/>
    </source>
</evidence>
<feature type="compositionally biased region" description="Low complexity" evidence="1">
    <location>
        <begin position="116"/>
        <end position="145"/>
    </location>
</feature>
<dbReference type="CDD" id="cd10975">
    <property type="entry name" value="CE4_CDA_like_2"/>
    <property type="match status" value="1"/>
</dbReference>
<dbReference type="Pfam" id="PF01607">
    <property type="entry name" value="CBM_14"/>
    <property type="match status" value="1"/>
</dbReference>
<feature type="chain" id="PRO_5027093030" evidence="2">
    <location>
        <begin position="20"/>
        <end position="825"/>
    </location>
</feature>
<dbReference type="SMART" id="SM00494">
    <property type="entry name" value="ChtBD2"/>
    <property type="match status" value="1"/>
</dbReference>
<dbReference type="InterPro" id="IPR002509">
    <property type="entry name" value="NODB_dom"/>
</dbReference>
<evidence type="ECO:0000259" key="3">
    <source>
        <dbReference type="PROSITE" id="PS50940"/>
    </source>
</evidence>
<dbReference type="Gene3D" id="2.170.140.10">
    <property type="entry name" value="Chitin binding domain"/>
    <property type="match status" value="1"/>
</dbReference>
<dbReference type="InterPro" id="IPR011330">
    <property type="entry name" value="Glyco_hydro/deAcase_b/a-brl"/>
</dbReference>
<dbReference type="Pfam" id="PF01522">
    <property type="entry name" value="Polysacc_deac_1"/>
    <property type="match status" value="1"/>
</dbReference>
<dbReference type="FunFam" id="3.20.20.370:FF:000003">
    <property type="entry name" value="CLUMA_CG003232, isoform B"/>
    <property type="match status" value="1"/>
</dbReference>
<evidence type="ECO:0000256" key="2">
    <source>
        <dbReference type="SAM" id="SignalP"/>
    </source>
</evidence>
<dbReference type="GO" id="GO:0005576">
    <property type="term" value="C:extracellular region"/>
    <property type="evidence" value="ECO:0007669"/>
    <property type="project" value="InterPro"/>
</dbReference>
<feature type="region of interest" description="Disordered" evidence="1">
    <location>
        <begin position="388"/>
        <end position="427"/>
    </location>
</feature>
<dbReference type="PANTHER" id="PTHR45985:SF12">
    <property type="entry name" value="CHITIN DEACETYLASE-LIKE 5, ISOFORM B"/>
    <property type="match status" value="1"/>
</dbReference>
<dbReference type="InterPro" id="IPR002557">
    <property type="entry name" value="Chitin-bd_dom"/>
</dbReference>
<evidence type="ECO:0000313" key="4">
    <source>
        <dbReference type="Proteomes" id="UP000504618"/>
    </source>
</evidence>
<sequence length="825" mass="94345">MIIVSSVLLILAVVSRVGCQRITPRSARASRNEAVLEFECPEEFGYYPHPRDCTQYYVCVFGGALLESCTGGLMYSHDLQTCDWPRNVGCPEGHSSNKEAEEDPLLERSAKLETLQEQQQQQRQQQQQLRDQQQQQQQQRPIQRQPISVTTASPPVSQITERQLRQRQHSRTNYHEDEYGPASEVENDRQQRVYRGQPSTIGQVQRDRDGLRRNIISEREKDSLVSARAQAESHYRTSVPTTESSRLAKTLASTVAPVLSKAYYSDPDQSYPYYTIYDDDVSIYKDDDYNQYTINQSVPVQQPNVKISEVNTKQYQKPKKVGVNEADKYNLNHDVQDYDIYENQAQLNKNKFRISDGQQYRTNVLSHPVVHVTTPNVIVDTFIPLTTSTQTPSTTNRPYTVNAPSRGRPQQIHRGTAPPRSRPTLKPSTEIVSKAQEFVDIYRYPPVRPAPIYPTPQVDKPAAKCRRDVCLLPDCSCGGSDIPGDYLPEEIPQIVLLTFDDSVNDLNKGLYADLFEKGRKNPNGCPISASFYVSHEWTDYSQVQNLYASGHEIASHTVSHSFGEQFSARKWAREVAGQREILAAYGGVKLEDVRGMRAPFLSVGGNNMFKMLWDTNFTYDSSMPIYENRPPSWPYTLDYKLFHDCMIPPCPTRSYPGLWEVPMVMWQDLNGGRCSMGDACSNPPTPDGVYKMLIKNFERHYTTNRAPFGLFYHAAWFTQPHHKEGFLSFLDTIVAMDDVWVITNWQALQWIRNPTPLALLHTFEPFGCHYPDRPKKCNNPRVCNLWHKSGVRYMKTCQACPDIYPWTGKTGIRSSRIDNEVDAHE</sequence>
<accession>A0A6J1QV71</accession>
<dbReference type="RefSeq" id="XP_024885773.1">
    <property type="nucleotide sequence ID" value="XM_025030005.1"/>
</dbReference>
<dbReference type="InterPro" id="IPR036508">
    <property type="entry name" value="Chitin-bd_dom_sf"/>
</dbReference>
<dbReference type="SUPFAM" id="SSF88713">
    <property type="entry name" value="Glycoside hydrolase/deacetylase"/>
    <property type="match status" value="1"/>
</dbReference>
<feature type="domain" description="Chitin-binding type-2" evidence="3">
    <location>
        <begin position="37"/>
        <end position="92"/>
    </location>
</feature>
<dbReference type="AlphaFoldDB" id="A0A6J1QV71"/>
<gene>
    <name evidence="5" type="primary">LOC112463557</name>
</gene>
<reference evidence="5" key="1">
    <citation type="submission" date="2025-08" db="UniProtKB">
        <authorList>
            <consortium name="RefSeq"/>
        </authorList>
    </citation>
    <scope>IDENTIFICATION</scope>
    <source>
        <tissue evidence="5">Whole body</tissue>
    </source>
</reference>
<dbReference type="SUPFAM" id="SSF57625">
    <property type="entry name" value="Invertebrate chitin-binding proteins"/>
    <property type="match status" value="1"/>
</dbReference>